<evidence type="ECO:0000313" key="2">
    <source>
        <dbReference type="EMBL" id="EMZ37040.1"/>
    </source>
</evidence>
<feature type="domain" description="FAD-dependent protein C-terminal" evidence="1">
    <location>
        <begin position="290"/>
        <end position="485"/>
    </location>
</feature>
<dbReference type="InterPro" id="IPR049516">
    <property type="entry name" value="FAD-depend_C"/>
</dbReference>
<gene>
    <name evidence="2" type="ORF">C823_00528</name>
</gene>
<name>N2BF72_9FIRM</name>
<dbReference type="STRING" id="1235802.C823_00528"/>
<proteinExistence type="predicted"/>
<organism evidence="2 3">
    <name type="scientific">Eubacterium plexicaudatum ASF492</name>
    <dbReference type="NCBI Taxonomy" id="1235802"/>
    <lineage>
        <taxon>Bacteria</taxon>
        <taxon>Bacillati</taxon>
        <taxon>Bacillota</taxon>
        <taxon>Clostridia</taxon>
        <taxon>Eubacteriales</taxon>
        <taxon>Eubacteriaceae</taxon>
        <taxon>Eubacterium</taxon>
    </lineage>
</organism>
<dbReference type="PIRSF" id="PIRSF038984">
    <property type="entry name" value="FAD_binding_protein"/>
    <property type="match status" value="1"/>
</dbReference>
<dbReference type="OrthoDB" id="9772594at2"/>
<evidence type="ECO:0000259" key="1">
    <source>
        <dbReference type="Pfam" id="PF21688"/>
    </source>
</evidence>
<dbReference type="Proteomes" id="UP000012589">
    <property type="component" value="Unassembled WGS sequence"/>
</dbReference>
<dbReference type="eggNOG" id="COG2509">
    <property type="taxonomic scope" value="Bacteria"/>
</dbReference>
<dbReference type="PATRIC" id="fig|1235802.3.peg.554"/>
<dbReference type="Pfam" id="PF21688">
    <property type="entry name" value="FAD-depend_C"/>
    <property type="match status" value="1"/>
</dbReference>
<sequence>MIRIQQIKVPVKHTEKDIELKIRKLLRIGPEQPISFQIRKQSVDARRGRETVYVYTVDVDLHRTTEQEQKLVGQVHNKNIMLTKCKKYHFLPTGTRKLSHRPVIVGSGPAGLFCAYLLASYGYRPRIIERGKMAEDRLQDVEAFWRGGALNTSSNVQFGEGGAGTFSDGKLNTLVKDPVGRNRFVLETFVKHGADSSILYVNKPHIGTDRLIQVVTDMRKEIIRLGGTFHFQTCMTDLQIRNEKLCSIRVEKDGREQELPTDLLVLAIGHSARDTLQLLQARHIPMQAKAFAVGLRVEHPQQMINAHQYHGKDCTGLPTASYKVTASLNDSRGVYSFCMCPGGYVVNASSERGGLVVNGMSYQKRDGQNANSAVIVAVTPKDFPDGGRDPLSGTVFQRQLEQRAYELGSGKIPQQLYGDYKNGIVSKAYGDFPSQTKGNCAFADLDELLPAELKSAFINGMEQFAQYIPDFNRYDAILSGVESRTSSPVRILRKEDYTGETDGIYPCGEGAGYAGGIMSAAMDGMKVAEAIAGRYAVFG</sequence>
<dbReference type="InterPro" id="IPR028348">
    <property type="entry name" value="FAD-binding_protein"/>
</dbReference>
<evidence type="ECO:0000313" key="3">
    <source>
        <dbReference type="Proteomes" id="UP000012589"/>
    </source>
</evidence>
<dbReference type="HOGENOM" id="CLU_028644_3_0_9"/>
<dbReference type="PANTHER" id="PTHR42842:SF3">
    <property type="entry name" value="FAD_NAD(P)-BINDING OXIDOREDUCTASE FAMILY PROTEIN"/>
    <property type="match status" value="1"/>
</dbReference>
<dbReference type="EMBL" id="AQFT01000015">
    <property type="protein sequence ID" value="EMZ37040.1"/>
    <property type="molecule type" value="Genomic_DNA"/>
</dbReference>
<dbReference type="Pfam" id="PF13450">
    <property type="entry name" value="NAD_binding_8"/>
    <property type="match status" value="1"/>
</dbReference>
<dbReference type="Gene3D" id="3.30.70.2700">
    <property type="match status" value="1"/>
</dbReference>
<dbReference type="PANTHER" id="PTHR42842">
    <property type="entry name" value="FAD/NAD(P)-BINDING OXIDOREDUCTASE"/>
    <property type="match status" value="1"/>
</dbReference>
<dbReference type="AlphaFoldDB" id="N2BF72"/>
<accession>N2BF72</accession>
<keyword evidence="3" id="KW-1185">Reference proteome</keyword>
<dbReference type="Gene3D" id="3.50.50.60">
    <property type="entry name" value="FAD/NAD(P)-binding domain"/>
    <property type="match status" value="2"/>
</dbReference>
<dbReference type="InterPro" id="IPR036188">
    <property type="entry name" value="FAD/NAD-bd_sf"/>
</dbReference>
<reference evidence="2 3" key="1">
    <citation type="journal article" date="2014" name="Genome Announc.">
        <title>Draft genome sequences of the altered schaedler flora, a defined bacterial community from gnotobiotic mice.</title>
        <authorList>
            <person name="Wannemuehler M.J."/>
            <person name="Overstreet A.M."/>
            <person name="Ward D.V."/>
            <person name="Phillips G.J."/>
        </authorList>
    </citation>
    <scope>NUCLEOTIDE SEQUENCE [LARGE SCALE GENOMIC DNA]</scope>
    <source>
        <strain evidence="2 3">ASF492</strain>
    </source>
</reference>
<dbReference type="PRINTS" id="PR00419">
    <property type="entry name" value="ADXRDTASE"/>
</dbReference>
<comment type="caution">
    <text evidence="2">The sequence shown here is derived from an EMBL/GenBank/DDBJ whole genome shotgun (WGS) entry which is preliminary data.</text>
</comment>
<dbReference type="SUPFAM" id="SSF51905">
    <property type="entry name" value="FAD/NAD(P)-binding domain"/>
    <property type="match status" value="1"/>
</dbReference>
<protein>
    <recommendedName>
        <fullName evidence="1">FAD-dependent protein C-terminal domain-containing protein</fullName>
    </recommendedName>
</protein>